<name>A0A8J3IBQ4_9CHLR</name>
<evidence type="ECO:0000313" key="3">
    <source>
        <dbReference type="Proteomes" id="UP000597444"/>
    </source>
</evidence>
<gene>
    <name evidence="2" type="ORF">KSF_006960</name>
</gene>
<feature type="domain" description="Phosphotyrosine protein phosphatase I" evidence="1">
    <location>
        <begin position="11"/>
        <end position="141"/>
    </location>
</feature>
<proteinExistence type="predicted"/>
<dbReference type="InterPro" id="IPR036196">
    <property type="entry name" value="Ptyr_pPase_sf"/>
</dbReference>
<evidence type="ECO:0000313" key="2">
    <source>
        <dbReference type="EMBL" id="GHO90648.1"/>
    </source>
</evidence>
<sequence>MPAKRKQVYVGCRANVNRSFLLEHLLLEHISRASLPIEVRSGGVKVVEGLPNMSYYPAGVIEFIQALQRTGLDFIIPHIRQHQAHAFTIPDLHSADLVITMTKKQRDHLKQYAPPTSSVIMLSQLRDPSREEDVFDAMQEPRISVEAFVWQIAQLQYYLDIEALKTLLRLVP</sequence>
<dbReference type="Gene3D" id="3.40.50.2300">
    <property type="match status" value="1"/>
</dbReference>
<comment type="caution">
    <text evidence="2">The sequence shown here is derived from an EMBL/GenBank/DDBJ whole genome shotgun (WGS) entry which is preliminary data.</text>
</comment>
<dbReference type="EMBL" id="BNJK01000001">
    <property type="protein sequence ID" value="GHO90648.1"/>
    <property type="molecule type" value="Genomic_DNA"/>
</dbReference>
<accession>A0A8J3IBQ4</accession>
<dbReference type="AlphaFoldDB" id="A0A8J3IBQ4"/>
<keyword evidence="3" id="KW-1185">Reference proteome</keyword>
<dbReference type="RefSeq" id="WP_220201597.1">
    <property type="nucleotide sequence ID" value="NZ_BNJK01000001.1"/>
</dbReference>
<protein>
    <recommendedName>
        <fullName evidence="1">Phosphotyrosine protein phosphatase I domain-containing protein</fullName>
    </recommendedName>
</protein>
<evidence type="ECO:0000259" key="1">
    <source>
        <dbReference type="Pfam" id="PF01451"/>
    </source>
</evidence>
<dbReference type="InterPro" id="IPR023485">
    <property type="entry name" value="Ptyr_pPase"/>
</dbReference>
<dbReference type="SUPFAM" id="SSF52788">
    <property type="entry name" value="Phosphotyrosine protein phosphatases I"/>
    <property type="match status" value="1"/>
</dbReference>
<dbReference type="Proteomes" id="UP000597444">
    <property type="component" value="Unassembled WGS sequence"/>
</dbReference>
<dbReference type="Pfam" id="PF01451">
    <property type="entry name" value="LMWPc"/>
    <property type="match status" value="1"/>
</dbReference>
<organism evidence="2 3">
    <name type="scientific">Reticulibacter mediterranei</name>
    <dbReference type="NCBI Taxonomy" id="2778369"/>
    <lineage>
        <taxon>Bacteria</taxon>
        <taxon>Bacillati</taxon>
        <taxon>Chloroflexota</taxon>
        <taxon>Ktedonobacteria</taxon>
        <taxon>Ktedonobacterales</taxon>
        <taxon>Reticulibacteraceae</taxon>
        <taxon>Reticulibacter</taxon>
    </lineage>
</organism>
<reference evidence="2" key="1">
    <citation type="submission" date="2020-10" db="EMBL/GenBank/DDBJ databases">
        <title>Taxonomic study of unclassified bacteria belonging to the class Ktedonobacteria.</title>
        <authorList>
            <person name="Yabe S."/>
            <person name="Wang C.M."/>
            <person name="Zheng Y."/>
            <person name="Sakai Y."/>
            <person name="Cavaletti L."/>
            <person name="Monciardini P."/>
            <person name="Donadio S."/>
        </authorList>
    </citation>
    <scope>NUCLEOTIDE SEQUENCE</scope>
    <source>
        <strain evidence="2">ID150040</strain>
    </source>
</reference>